<reference evidence="1" key="1">
    <citation type="submission" date="2021-02" db="EMBL/GenBank/DDBJ databases">
        <authorList>
            <person name="Syme A R."/>
            <person name="Syme A R."/>
            <person name="Moolhuijzen P."/>
        </authorList>
    </citation>
    <scope>NUCLEOTIDE SEQUENCE</scope>
    <source>
        <strain evidence="1">W1-1</strain>
    </source>
</reference>
<evidence type="ECO:0000313" key="2">
    <source>
        <dbReference type="Proteomes" id="UP000472372"/>
    </source>
</evidence>
<sequence>MVALRTAVILLGFSLHALARDQCIVEPGGTVGTCCTFRGRHGRPMQCQRCADAKVCITQRNGCTKNGVTENIWNLMAACS</sequence>
<gene>
    <name evidence="1" type="ORF">PTTW11_02928</name>
</gene>
<dbReference type="Proteomes" id="UP000472372">
    <property type="component" value="Chromosome 2"/>
</dbReference>
<proteinExistence type="predicted"/>
<evidence type="ECO:0000313" key="1">
    <source>
        <dbReference type="EMBL" id="CAE7016258.1"/>
    </source>
</evidence>
<accession>A0A6S6VCF8</accession>
<organism evidence="1 2">
    <name type="scientific">Pyrenophora teres f. teres</name>
    <dbReference type="NCBI Taxonomy" id="97479"/>
    <lineage>
        <taxon>Eukaryota</taxon>
        <taxon>Fungi</taxon>
        <taxon>Dikarya</taxon>
        <taxon>Ascomycota</taxon>
        <taxon>Pezizomycotina</taxon>
        <taxon>Dothideomycetes</taxon>
        <taxon>Pleosporomycetidae</taxon>
        <taxon>Pleosporales</taxon>
        <taxon>Pleosporineae</taxon>
        <taxon>Pleosporaceae</taxon>
        <taxon>Pyrenophora</taxon>
    </lineage>
</organism>
<protein>
    <submittedName>
        <fullName evidence="1">Uncharacterized protein</fullName>
    </submittedName>
</protein>
<dbReference type="AlphaFoldDB" id="A0A6S6VCF8"/>
<name>A0A6S6VCF8_9PLEO</name>
<dbReference type="EMBL" id="HG992978">
    <property type="protein sequence ID" value="CAE7016258.1"/>
    <property type="molecule type" value="Genomic_DNA"/>
</dbReference>